<dbReference type="EMBL" id="MU006296">
    <property type="protein sequence ID" value="KAF2853076.1"/>
    <property type="molecule type" value="Genomic_DNA"/>
</dbReference>
<keyword evidence="3" id="KW-1185">Reference proteome</keyword>
<reference evidence="2" key="1">
    <citation type="submission" date="2020-01" db="EMBL/GenBank/DDBJ databases">
        <authorList>
            <consortium name="DOE Joint Genome Institute"/>
            <person name="Haridas S."/>
            <person name="Albert R."/>
            <person name="Binder M."/>
            <person name="Bloem J."/>
            <person name="Labutti K."/>
            <person name="Salamov A."/>
            <person name="Andreopoulos B."/>
            <person name="Baker S.E."/>
            <person name="Barry K."/>
            <person name="Bills G."/>
            <person name="Bluhm B.H."/>
            <person name="Cannon C."/>
            <person name="Castanera R."/>
            <person name="Culley D.E."/>
            <person name="Daum C."/>
            <person name="Ezra D."/>
            <person name="Gonzalez J.B."/>
            <person name="Henrissat B."/>
            <person name="Kuo A."/>
            <person name="Liang C."/>
            <person name="Lipzen A."/>
            <person name="Lutzoni F."/>
            <person name="Magnuson J."/>
            <person name="Mondo S."/>
            <person name="Nolan M."/>
            <person name="Ohm R."/>
            <person name="Pangilinan J."/>
            <person name="Park H.-J."/>
            <person name="Ramirez L."/>
            <person name="Alfaro M."/>
            <person name="Sun H."/>
            <person name="Tritt A."/>
            <person name="Yoshinaga Y."/>
            <person name="Zwiers L.-H."/>
            <person name="Turgeon B.G."/>
            <person name="Goodwin S.B."/>
            <person name="Spatafora J.W."/>
            <person name="Crous P.W."/>
            <person name="Grigoriev I.V."/>
        </authorList>
    </citation>
    <scope>NUCLEOTIDE SEQUENCE</scope>
    <source>
        <strain evidence="2">IPT5</strain>
    </source>
</reference>
<feature type="signal peptide" evidence="1">
    <location>
        <begin position="1"/>
        <end position="32"/>
    </location>
</feature>
<evidence type="ECO:0000313" key="3">
    <source>
        <dbReference type="Proteomes" id="UP000799423"/>
    </source>
</evidence>
<dbReference type="Proteomes" id="UP000799423">
    <property type="component" value="Unassembled WGS sequence"/>
</dbReference>
<sequence length="175" mass="19590">MLNGNHSNYTSACCCPGILLLLLLHHHHLCLHDSHLYRLPDHLYHHAAGDHCTRCRLHPGVHHGCPRRSYPESHLQVGKIFRPLANYCPVVLGAVVLHAVADSNYPSRQVAAQQVEEARHSHPEGRLAIRQQHWAEEPSQVGEEAGSFVRRLVGAMRGKEGEGSSVVDLRSHRRC</sequence>
<organism evidence="2 3">
    <name type="scientific">Plenodomus tracheiphilus IPT5</name>
    <dbReference type="NCBI Taxonomy" id="1408161"/>
    <lineage>
        <taxon>Eukaryota</taxon>
        <taxon>Fungi</taxon>
        <taxon>Dikarya</taxon>
        <taxon>Ascomycota</taxon>
        <taxon>Pezizomycotina</taxon>
        <taxon>Dothideomycetes</taxon>
        <taxon>Pleosporomycetidae</taxon>
        <taxon>Pleosporales</taxon>
        <taxon>Pleosporineae</taxon>
        <taxon>Leptosphaeriaceae</taxon>
        <taxon>Plenodomus</taxon>
    </lineage>
</organism>
<name>A0A6A7BC04_9PLEO</name>
<feature type="chain" id="PRO_5025367543" evidence="1">
    <location>
        <begin position="33"/>
        <end position="175"/>
    </location>
</feature>
<gene>
    <name evidence="2" type="ORF">T440DRAFT_318060</name>
</gene>
<dbReference type="AlphaFoldDB" id="A0A6A7BC04"/>
<protein>
    <submittedName>
        <fullName evidence="2">Uncharacterized protein</fullName>
    </submittedName>
</protein>
<proteinExistence type="predicted"/>
<evidence type="ECO:0000256" key="1">
    <source>
        <dbReference type="SAM" id="SignalP"/>
    </source>
</evidence>
<accession>A0A6A7BC04</accession>
<keyword evidence="1" id="KW-0732">Signal</keyword>
<evidence type="ECO:0000313" key="2">
    <source>
        <dbReference type="EMBL" id="KAF2853076.1"/>
    </source>
</evidence>